<reference evidence="1 2" key="1">
    <citation type="submission" date="2020-07" db="EMBL/GenBank/DDBJ databases">
        <title>Thermoactinomyces phylogeny.</title>
        <authorList>
            <person name="Dunlap C."/>
        </authorList>
    </citation>
    <scope>NUCLEOTIDE SEQUENCE [LARGE SCALE GENOMIC DNA]</scope>
    <source>
        <strain evidence="1 2">AMNI-1</strain>
    </source>
</reference>
<dbReference type="Proteomes" id="UP000538292">
    <property type="component" value="Unassembled WGS sequence"/>
</dbReference>
<dbReference type="Gene3D" id="1.20.120.1450">
    <property type="match status" value="1"/>
</dbReference>
<organism evidence="1 2">
    <name type="scientific">Thermoactinomyces mirandus</name>
    <dbReference type="NCBI Taxonomy" id="2756294"/>
    <lineage>
        <taxon>Bacteria</taxon>
        <taxon>Bacillati</taxon>
        <taxon>Bacillota</taxon>
        <taxon>Bacilli</taxon>
        <taxon>Bacillales</taxon>
        <taxon>Thermoactinomycetaceae</taxon>
        <taxon>Thermoactinomyces</taxon>
    </lineage>
</organism>
<evidence type="ECO:0000313" key="1">
    <source>
        <dbReference type="EMBL" id="MBA4602544.1"/>
    </source>
</evidence>
<dbReference type="Pfam" id="PF07307">
    <property type="entry name" value="HEPPP_synt_1"/>
    <property type="match status" value="1"/>
</dbReference>
<accession>A0A7W1XSS1</accession>
<sequence>MAFIHNEALIRLITQIRNSVENRYVSETMGEVQIPVFFVQVLYWLLNERQEETKKVELYIIASTLLKMGIDMHEQIRVNPRHDDERLQQLAILSGDHYSSLFYLHLAGQHEVEGIRYLSDAICRINEWKMSLHALRNGEGFSDPKKAWCYFEKISSGLVAALADFFHVEDEIRILAAAALVALFDADRLAGLYLKDHEVWLDEILEKKSFLKEACDQLDDPVLKSLLQELPQFEPVVLKESDGV</sequence>
<name>A0A7W1XSS1_9BACL</name>
<protein>
    <submittedName>
        <fullName evidence="1">Heptaprenyl diphosphate synthase component 1</fullName>
    </submittedName>
</protein>
<comment type="caution">
    <text evidence="1">The sequence shown here is derived from an EMBL/GenBank/DDBJ whole genome shotgun (WGS) entry which is preliminary data.</text>
</comment>
<dbReference type="EMBL" id="JACEOL010000031">
    <property type="protein sequence ID" value="MBA4602544.1"/>
    <property type="molecule type" value="Genomic_DNA"/>
</dbReference>
<dbReference type="RefSeq" id="WP_181740203.1">
    <property type="nucleotide sequence ID" value="NZ_JACEOL010000031.1"/>
</dbReference>
<dbReference type="InterPro" id="IPR009920">
    <property type="entry name" value="HEPPP_synth_su1"/>
</dbReference>
<gene>
    <name evidence="1" type="ORF">H2C83_09510</name>
</gene>
<evidence type="ECO:0000313" key="2">
    <source>
        <dbReference type="Proteomes" id="UP000538292"/>
    </source>
</evidence>
<dbReference type="AlphaFoldDB" id="A0A7W1XSS1"/>
<proteinExistence type="predicted"/>
<keyword evidence="2" id="KW-1185">Reference proteome</keyword>
<dbReference type="GO" id="GO:0009234">
    <property type="term" value="P:menaquinone biosynthetic process"/>
    <property type="evidence" value="ECO:0007669"/>
    <property type="project" value="InterPro"/>
</dbReference>